<evidence type="ECO:0000313" key="3">
    <source>
        <dbReference type="Proteomes" id="UP001195914"/>
    </source>
</evidence>
<evidence type="ECO:0000313" key="2">
    <source>
        <dbReference type="EMBL" id="KAK1936823.1"/>
    </source>
</evidence>
<comment type="caution">
    <text evidence="2">The sequence shown here is derived from an EMBL/GenBank/DDBJ whole genome shotgun (WGS) entry which is preliminary data.</text>
</comment>
<organism evidence="2 3">
    <name type="scientific">Babesia divergens</name>
    <dbReference type="NCBI Taxonomy" id="32595"/>
    <lineage>
        <taxon>Eukaryota</taxon>
        <taxon>Sar</taxon>
        <taxon>Alveolata</taxon>
        <taxon>Apicomplexa</taxon>
        <taxon>Aconoidasida</taxon>
        <taxon>Piroplasmida</taxon>
        <taxon>Babesiidae</taxon>
        <taxon>Babesia</taxon>
    </lineage>
</organism>
<sequence length="443" mass="48538">MSDCNFQDPKNLKEILEELGKLDYATETRHKVFEQLKNGLKAYCAETYLQAFYGGRDYGRGYSGSILLLTKAGEKVSEAILLKASWTSGTYKNLDNDHASHSNCAEKISEALKKCLPKAYAALYFLLFMGDKSLGGIQGGQWKDQNVNGSDRSGTDLFNWLTKEEKSVGGGSSKPLTPGLIKRGFLDSELKNSNGQGSTVATAIQTIITHNTPGYLQKALCGFMFVFPWDDALTGHTCLFLSKFCEKVNEDPKNAFNEIFQRKYADNNYDTFKELCQQLKPNLDPFIDGTTSGLQAVCQQNQNLFKDIWKEDAFEKYCEWLSTNLGQIIESLASMSKDSDKWSSSSLTNASSAGPFKYGFVFKDKGWESKINSKLKSLIEVLTGQESGSLIKLKECLRGPETQAARTQVSHDAGHSQAQSSNNSGVTAAGASVGVLSLGGAGV</sequence>
<proteinExistence type="predicted"/>
<name>A0AAD9GE69_BABDI</name>
<reference evidence="2" key="1">
    <citation type="journal article" date="2014" name="Nucleic Acids Res.">
        <title>The evolutionary dynamics of variant antigen genes in Babesia reveal a history of genomic innovation underlying host-parasite interaction.</title>
        <authorList>
            <person name="Jackson A.P."/>
            <person name="Otto T.D."/>
            <person name="Darby A."/>
            <person name="Ramaprasad A."/>
            <person name="Xia D."/>
            <person name="Echaide I.E."/>
            <person name="Farber M."/>
            <person name="Gahlot S."/>
            <person name="Gamble J."/>
            <person name="Gupta D."/>
            <person name="Gupta Y."/>
            <person name="Jackson L."/>
            <person name="Malandrin L."/>
            <person name="Malas T.B."/>
            <person name="Moussa E."/>
            <person name="Nair M."/>
            <person name="Reid A.J."/>
            <person name="Sanders M."/>
            <person name="Sharma J."/>
            <person name="Tracey A."/>
            <person name="Quail M.A."/>
            <person name="Weir W."/>
            <person name="Wastling J.M."/>
            <person name="Hall N."/>
            <person name="Willadsen P."/>
            <person name="Lingelbach K."/>
            <person name="Shiels B."/>
            <person name="Tait A."/>
            <person name="Berriman M."/>
            <person name="Allred D.R."/>
            <person name="Pain A."/>
        </authorList>
    </citation>
    <scope>NUCLEOTIDE SEQUENCE</scope>
    <source>
        <strain evidence="2">1802A</strain>
    </source>
</reference>
<keyword evidence="3" id="KW-1185">Reference proteome</keyword>
<feature type="compositionally biased region" description="Polar residues" evidence="1">
    <location>
        <begin position="404"/>
        <end position="426"/>
    </location>
</feature>
<evidence type="ECO:0000256" key="1">
    <source>
        <dbReference type="SAM" id="MobiDB-lite"/>
    </source>
</evidence>
<gene>
    <name evidence="2" type="ORF">X943_002003</name>
</gene>
<reference evidence="2" key="2">
    <citation type="submission" date="2021-05" db="EMBL/GenBank/DDBJ databases">
        <authorList>
            <person name="Pain A."/>
        </authorList>
    </citation>
    <scope>NUCLEOTIDE SEQUENCE</scope>
    <source>
        <strain evidence="2">1802A</strain>
    </source>
</reference>
<dbReference type="Proteomes" id="UP001195914">
    <property type="component" value="Unassembled WGS sequence"/>
</dbReference>
<feature type="non-terminal residue" evidence="2">
    <location>
        <position position="443"/>
    </location>
</feature>
<protein>
    <submittedName>
        <fullName evidence="2">Secreted antigen 1</fullName>
    </submittedName>
</protein>
<accession>A0AAD9GE69</accession>
<dbReference type="EMBL" id="JAHBMH010000036">
    <property type="protein sequence ID" value="KAK1936823.1"/>
    <property type="molecule type" value="Genomic_DNA"/>
</dbReference>
<dbReference type="AlphaFoldDB" id="A0AAD9GE69"/>
<feature type="region of interest" description="Disordered" evidence="1">
    <location>
        <begin position="403"/>
        <end position="427"/>
    </location>
</feature>